<evidence type="ECO:0000313" key="4">
    <source>
        <dbReference type="Proteomes" id="UP001565927"/>
    </source>
</evidence>
<keyword evidence="2" id="KW-1133">Transmembrane helix</keyword>
<evidence type="ECO:0000313" key="3">
    <source>
        <dbReference type="EMBL" id="MEZ0165492.1"/>
    </source>
</evidence>
<accession>A0ABV4H1P7</accession>
<feature type="region of interest" description="Disordered" evidence="1">
    <location>
        <begin position="1"/>
        <end position="46"/>
    </location>
</feature>
<evidence type="ECO:0000256" key="1">
    <source>
        <dbReference type="SAM" id="MobiDB-lite"/>
    </source>
</evidence>
<dbReference type="Proteomes" id="UP001565927">
    <property type="component" value="Unassembled WGS sequence"/>
</dbReference>
<feature type="transmembrane region" description="Helical" evidence="2">
    <location>
        <begin position="79"/>
        <end position="102"/>
    </location>
</feature>
<protein>
    <submittedName>
        <fullName evidence="3">Uncharacterized protein</fullName>
    </submittedName>
</protein>
<proteinExistence type="predicted"/>
<reference evidence="3 4" key="1">
    <citation type="submission" date="2024-07" db="EMBL/GenBank/DDBJ databases">
        <authorList>
            <person name="Thanompreechachai J."/>
            <person name="Duangmal K."/>
        </authorList>
    </citation>
    <scope>NUCLEOTIDE SEQUENCE [LARGE SCALE GENOMIC DNA]</scope>
    <source>
        <strain evidence="3 4">LSe6-4</strain>
    </source>
</reference>
<feature type="transmembrane region" description="Helical" evidence="2">
    <location>
        <begin position="108"/>
        <end position="126"/>
    </location>
</feature>
<sequence length="138" mass="14477">MNGYGQGPQDGRAWQDRDPERERRAWQPQPPPPGPLQPYGQAPRPVVPVPAKTPGLAVLLSFLWLGAGNCYAGQVGLGVTFIVAQVVCAPIAAFLAALTAGFSLVLTVPVWIAAFAVSAATGYARCRAHNAALGIRGF</sequence>
<evidence type="ECO:0000256" key="2">
    <source>
        <dbReference type="SAM" id="Phobius"/>
    </source>
</evidence>
<dbReference type="RefSeq" id="WP_370441716.1">
    <property type="nucleotide sequence ID" value="NZ_JBGFTU010000012.1"/>
</dbReference>
<keyword evidence="2" id="KW-0472">Membrane</keyword>
<feature type="compositionally biased region" description="Basic and acidic residues" evidence="1">
    <location>
        <begin position="13"/>
        <end position="25"/>
    </location>
</feature>
<feature type="transmembrane region" description="Helical" evidence="2">
    <location>
        <begin position="53"/>
        <end position="72"/>
    </location>
</feature>
<name>A0ABV4H1P7_9ACTN</name>
<organism evidence="3 4">
    <name type="scientific">Kineococcus halophytocola</name>
    <dbReference type="NCBI Taxonomy" id="3234027"/>
    <lineage>
        <taxon>Bacteria</taxon>
        <taxon>Bacillati</taxon>
        <taxon>Actinomycetota</taxon>
        <taxon>Actinomycetes</taxon>
        <taxon>Kineosporiales</taxon>
        <taxon>Kineosporiaceae</taxon>
        <taxon>Kineococcus</taxon>
    </lineage>
</organism>
<comment type="caution">
    <text evidence="3">The sequence shown here is derived from an EMBL/GenBank/DDBJ whole genome shotgun (WGS) entry which is preliminary data.</text>
</comment>
<keyword evidence="4" id="KW-1185">Reference proteome</keyword>
<dbReference type="EMBL" id="JBGFTU010000012">
    <property type="protein sequence ID" value="MEZ0165492.1"/>
    <property type="molecule type" value="Genomic_DNA"/>
</dbReference>
<keyword evidence="2" id="KW-0812">Transmembrane</keyword>
<gene>
    <name evidence="3" type="ORF">AB2L27_12055</name>
</gene>